<dbReference type="NCBIfam" id="TIGR00756">
    <property type="entry name" value="PPR"/>
    <property type="match status" value="1"/>
</dbReference>
<evidence type="ECO:0000313" key="4">
    <source>
        <dbReference type="EMBL" id="ETW87368.1"/>
    </source>
</evidence>
<protein>
    <recommendedName>
        <fullName evidence="6">Pentacotripeptide-repeat region of PRORP domain-containing protein</fullName>
    </recommendedName>
</protein>
<dbReference type="EMBL" id="KI925454">
    <property type="protein sequence ID" value="ETW87368.1"/>
    <property type="molecule type" value="Genomic_DNA"/>
</dbReference>
<feature type="compositionally biased region" description="Acidic residues" evidence="3">
    <location>
        <begin position="52"/>
        <end position="67"/>
    </location>
</feature>
<dbReference type="InParanoid" id="W4KNG6"/>
<dbReference type="eggNOG" id="KOG4197">
    <property type="taxonomic scope" value="Eukaryota"/>
</dbReference>
<evidence type="ECO:0000256" key="3">
    <source>
        <dbReference type="SAM" id="MobiDB-lite"/>
    </source>
</evidence>
<feature type="repeat" description="PPR" evidence="2">
    <location>
        <begin position="206"/>
        <end position="240"/>
    </location>
</feature>
<reference evidence="4 5" key="1">
    <citation type="journal article" date="2012" name="New Phytol.">
        <title>Insight into trade-off between wood decay and parasitism from the genome of a fungal forest pathogen.</title>
        <authorList>
            <person name="Olson A."/>
            <person name="Aerts A."/>
            <person name="Asiegbu F."/>
            <person name="Belbahri L."/>
            <person name="Bouzid O."/>
            <person name="Broberg A."/>
            <person name="Canback B."/>
            <person name="Coutinho P.M."/>
            <person name="Cullen D."/>
            <person name="Dalman K."/>
            <person name="Deflorio G."/>
            <person name="van Diepen L.T."/>
            <person name="Dunand C."/>
            <person name="Duplessis S."/>
            <person name="Durling M."/>
            <person name="Gonthier P."/>
            <person name="Grimwood J."/>
            <person name="Fossdal C.G."/>
            <person name="Hansson D."/>
            <person name="Henrissat B."/>
            <person name="Hietala A."/>
            <person name="Himmelstrand K."/>
            <person name="Hoffmeister D."/>
            <person name="Hogberg N."/>
            <person name="James T.Y."/>
            <person name="Karlsson M."/>
            <person name="Kohler A."/>
            <person name="Kues U."/>
            <person name="Lee Y.H."/>
            <person name="Lin Y.C."/>
            <person name="Lind M."/>
            <person name="Lindquist E."/>
            <person name="Lombard V."/>
            <person name="Lucas S."/>
            <person name="Lunden K."/>
            <person name="Morin E."/>
            <person name="Murat C."/>
            <person name="Park J."/>
            <person name="Raffaello T."/>
            <person name="Rouze P."/>
            <person name="Salamov A."/>
            <person name="Schmutz J."/>
            <person name="Solheim H."/>
            <person name="Stahlberg J."/>
            <person name="Velez H."/>
            <person name="de Vries R.P."/>
            <person name="Wiebenga A."/>
            <person name="Woodward S."/>
            <person name="Yakovlev I."/>
            <person name="Garbelotto M."/>
            <person name="Martin F."/>
            <person name="Grigoriev I.V."/>
            <person name="Stenlid J."/>
        </authorList>
    </citation>
    <scope>NUCLEOTIDE SEQUENCE [LARGE SCALE GENOMIC DNA]</scope>
    <source>
        <strain evidence="4 5">TC 32-1</strain>
    </source>
</reference>
<dbReference type="Pfam" id="PF01535">
    <property type="entry name" value="PPR"/>
    <property type="match status" value="2"/>
</dbReference>
<dbReference type="Proteomes" id="UP000030671">
    <property type="component" value="Unassembled WGS sequence"/>
</dbReference>
<dbReference type="AlphaFoldDB" id="W4KNG6"/>
<evidence type="ECO:0008006" key="6">
    <source>
        <dbReference type="Google" id="ProtNLM"/>
    </source>
</evidence>
<dbReference type="Pfam" id="PF13041">
    <property type="entry name" value="PPR_2"/>
    <property type="match status" value="1"/>
</dbReference>
<name>W4KNG6_HETIT</name>
<dbReference type="KEGG" id="hir:HETIRDRAFT_469335"/>
<dbReference type="PANTHER" id="PTHR47936">
    <property type="entry name" value="PPR_LONG DOMAIN-CONTAINING PROTEIN"/>
    <property type="match status" value="1"/>
</dbReference>
<dbReference type="InterPro" id="IPR011990">
    <property type="entry name" value="TPR-like_helical_dom_sf"/>
</dbReference>
<evidence type="ECO:0000313" key="5">
    <source>
        <dbReference type="Proteomes" id="UP000030671"/>
    </source>
</evidence>
<feature type="repeat" description="PPR" evidence="2">
    <location>
        <begin position="241"/>
        <end position="275"/>
    </location>
</feature>
<dbReference type="SUPFAM" id="SSF48452">
    <property type="entry name" value="TPR-like"/>
    <property type="match status" value="1"/>
</dbReference>
<dbReference type="HOGENOM" id="CLU_022893_0_0_1"/>
<dbReference type="RefSeq" id="XP_009541276.1">
    <property type="nucleotide sequence ID" value="XM_009542981.1"/>
</dbReference>
<dbReference type="InterPro" id="IPR036237">
    <property type="entry name" value="Xyl_isomerase-like_sf"/>
</dbReference>
<feature type="repeat" description="PPR" evidence="2">
    <location>
        <begin position="314"/>
        <end position="348"/>
    </location>
</feature>
<accession>W4KNG6</accession>
<dbReference type="OrthoDB" id="185373at2759"/>
<evidence type="ECO:0000256" key="1">
    <source>
        <dbReference type="ARBA" id="ARBA00022737"/>
    </source>
</evidence>
<dbReference type="GeneID" id="20677288"/>
<keyword evidence="1" id="KW-0677">Repeat</keyword>
<feature type="repeat" description="PPR" evidence="2">
    <location>
        <begin position="540"/>
        <end position="574"/>
    </location>
</feature>
<feature type="region of interest" description="Disordered" evidence="3">
    <location>
        <begin position="51"/>
        <end position="79"/>
    </location>
</feature>
<dbReference type="STRING" id="747525.W4KNG6"/>
<dbReference type="Pfam" id="PF13812">
    <property type="entry name" value="PPR_3"/>
    <property type="match status" value="2"/>
</dbReference>
<dbReference type="GO" id="GO:0031930">
    <property type="term" value="P:mitochondria-nucleus signaling pathway"/>
    <property type="evidence" value="ECO:0007669"/>
    <property type="project" value="TreeGrafter"/>
</dbReference>
<proteinExistence type="predicted"/>
<dbReference type="InterPro" id="IPR002885">
    <property type="entry name" value="PPR_rpt"/>
</dbReference>
<dbReference type="Gene3D" id="1.25.40.10">
    <property type="entry name" value="Tetratricopeptide repeat domain"/>
    <property type="match status" value="3"/>
</dbReference>
<sequence>MALSCAIGRFPEGLKGCLAAYIKRDDAQAILSLYERFVKLLSEGVADHVIAEEEEEDAETRGDEEEGPLASTSTSVRPDRFPGGSEILLAAIAAHAMLNDFSGAIRTALKSPFRISSLSVPIFLPVLKHNPSQQERATIFIQQAATARLVSSPISLRHQVTNLSQNSTQTALKRLYDNIISGFSPEHPWLTTDPSQVSDIRPVVIGESTWTHLIKTFVELDRLDLAETVWADMIRFGFRPTVAVWTVLLQGVGQLKGADHALGMWQTMIAAGIVPDSSTYQAIVFVLLKARRLSNAIEKFNEFMRRTPNPSADCTPLFNTMIKGYLSNSRDAEARDLVAWMKEHGPKPDTATYNTFLAHHHSFRDYKSISATLQAIAADGLRGDVFTFSTLLSSLLRLVDRQEAIDRTIRIMRSHGIKPNVVTYSTIIANLLEERTESNLKAAVDVLRMMEEHGDPAVHPNVVTYTSLLSNIYRWPDLDRALLEEHTDYISKQMKERKIALNRVAYHILIKACLANPQPGGLQQALQYYWQMRSAKVVMTPDTWQILLLGLMQRGNTAMANEMVKEMEKSGVKEGESLRKLASDVRQHAAWGSTSRLEGYYS</sequence>
<evidence type="ECO:0000256" key="2">
    <source>
        <dbReference type="PROSITE-ProRule" id="PRU00708"/>
    </source>
</evidence>
<gene>
    <name evidence="4" type="ORF">HETIRDRAFT_469335</name>
</gene>
<dbReference type="SUPFAM" id="SSF51658">
    <property type="entry name" value="Xylose isomerase-like"/>
    <property type="match status" value="1"/>
</dbReference>
<keyword evidence="5" id="KW-1185">Reference proteome</keyword>
<organism evidence="4 5">
    <name type="scientific">Heterobasidion irregulare (strain TC 32-1)</name>
    <dbReference type="NCBI Taxonomy" id="747525"/>
    <lineage>
        <taxon>Eukaryota</taxon>
        <taxon>Fungi</taxon>
        <taxon>Dikarya</taxon>
        <taxon>Basidiomycota</taxon>
        <taxon>Agaricomycotina</taxon>
        <taxon>Agaricomycetes</taxon>
        <taxon>Russulales</taxon>
        <taxon>Bondarzewiaceae</taxon>
        <taxon>Heterobasidion</taxon>
        <taxon>Heterobasidion annosum species complex</taxon>
    </lineage>
</organism>
<dbReference type="PROSITE" id="PS51375">
    <property type="entry name" value="PPR"/>
    <property type="match status" value="5"/>
</dbReference>
<dbReference type="PANTHER" id="PTHR47936:SF8">
    <property type="entry name" value="PENTATRICOPEPTIDE REPEAT-CONTAINING PROTEIN"/>
    <property type="match status" value="1"/>
</dbReference>
<feature type="repeat" description="PPR" evidence="2">
    <location>
        <begin position="384"/>
        <end position="419"/>
    </location>
</feature>